<keyword evidence="1" id="KW-0812">Transmembrane</keyword>
<name>A0ABR0Y2B4_HUSHU</name>
<dbReference type="InterPro" id="IPR050828">
    <property type="entry name" value="C-type_lectin/matrix_domain"/>
</dbReference>
<dbReference type="PANTHER" id="PTHR45710">
    <property type="entry name" value="C-TYPE LECTIN DOMAIN-CONTAINING PROTEIN 180"/>
    <property type="match status" value="1"/>
</dbReference>
<sequence>MDRSGAVELSPIAALPNDYEDRGETKTEDAYETLQVNNPAERKARTLTSRWGDAYRSCGRRAVCLLLMAVNAGLLGSILIIVSLHYSHTARGLPSSAASQHGCQSLDECWLLHQEKLYYLSTQKGSCEFASHFCAQRQSVLAAVGQGREGFLASRTGSRSFWVEPSGGEEYTDLTFESSGDNLEDLFPIDQEWDWMLSDQSCPCALLSEGGVRSAQHCQEEFNWICQRA</sequence>
<evidence type="ECO:0000256" key="1">
    <source>
        <dbReference type="SAM" id="Phobius"/>
    </source>
</evidence>
<reference evidence="2 3" key="1">
    <citation type="submission" date="2021-05" db="EMBL/GenBank/DDBJ databases">
        <authorList>
            <person name="Zahm M."/>
            <person name="Klopp C."/>
            <person name="Cabau C."/>
            <person name="Kuhl H."/>
            <person name="Suciu R."/>
            <person name="Ciorpac M."/>
            <person name="Holostenco D."/>
            <person name="Gessner J."/>
            <person name="Wuertz S."/>
            <person name="Hohne C."/>
            <person name="Stock M."/>
            <person name="Gislard M."/>
            <person name="Lluch J."/>
            <person name="Milhes M."/>
            <person name="Lampietro C."/>
            <person name="Lopez Roques C."/>
            <person name="Donnadieu C."/>
            <person name="Du K."/>
            <person name="Schartl M."/>
            <person name="Guiguen Y."/>
        </authorList>
    </citation>
    <scope>NUCLEOTIDE SEQUENCE [LARGE SCALE GENOMIC DNA]</scope>
    <source>
        <strain evidence="2">Hh-F2</strain>
        <tissue evidence="2">Blood</tissue>
    </source>
</reference>
<feature type="transmembrane region" description="Helical" evidence="1">
    <location>
        <begin position="63"/>
        <end position="86"/>
    </location>
</feature>
<dbReference type="Gene3D" id="3.10.100.10">
    <property type="entry name" value="Mannose-Binding Protein A, subunit A"/>
    <property type="match status" value="1"/>
</dbReference>
<dbReference type="PANTHER" id="PTHR45710:SF26">
    <property type="entry name" value="RH26557P"/>
    <property type="match status" value="1"/>
</dbReference>
<keyword evidence="1" id="KW-0472">Membrane</keyword>
<dbReference type="InterPro" id="IPR016186">
    <property type="entry name" value="C-type_lectin-like/link_sf"/>
</dbReference>
<dbReference type="Proteomes" id="UP001369086">
    <property type="component" value="Unassembled WGS sequence"/>
</dbReference>
<gene>
    <name evidence="2" type="ORF">HHUSO_G36267</name>
</gene>
<accession>A0ABR0Y2B4</accession>
<dbReference type="SUPFAM" id="SSF56436">
    <property type="entry name" value="C-type lectin-like"/>
    <property type="match status" value="1"/>
</dbReference>
<protein>
    <submittedName>
        <fullName evidence="2">Natural killer cells antigen CD94 isoform X2</fullName>
    </submittedName>
</protein>
<evidence type="ECO:0000313" key="3">
    <source>
        <dbReference type="Proteomes" id="UP001369086"/>
    </source>
</evidence>
<organism evidence="2 3">
    <name type="scientific">Huso huso</name>
    <name type="common">Beluga</name>
    <name type="synonym">Acipenser huso</name>
    <dbReference type="NCBI Taxonomy" id="61971"/>
    <lineage>
        <taxon>Eukaryota</taxon>
        <taxon>Metazoa</taxon>
        <taxon>Chordata</taxon>
        <taxon>Craniata</taxon>
        <taxon>Vertebrata</taxon>
        <taxon>Euteleostomi</taxon>
        <taxon>Actinopterygii</taxon>
        <taxon>Chondrostei</taxon>
        <taxon>Acipenseriformes</taxon>
        <taxon>Acipenseridae</taxon>
        <taxon>Huso</taxon>
    </lineage>
</organism>
<keyword evidence="1" id="KW-1133">Transmembrane helix</keyword>
<dbReference type="EMBL" id="JAHFZB010000056">
    <property type="protein sequence ID" value="KAK6466551.1"/>
    <property type="molecule type" value="Genomic_DNA"/>
</dbReference>
<evidence type="ECO:0000313" key="2">
    <source>
        <dbReference type="EMBL" id="KAK6466551.1"/>
    </source>
</evidence>
<keyword evidence="3" id="KW-1185">Reference proteome</keyword>
<proteinExistence type="predicted"/>
<dbReference type="InterPro" id="IPR016187">
    <property type="entry name" value="CTDL_fold"/>
</dbReference>
<comment type="caution">
    <text evidence="2">The sequence shown here is derived from an EMBL/GenBank/DDBJ whole genome shotgun (WGS) entry which is preliminary data.</text>
</comment>